<dbReference type="InterPro" id="IPR036876">
    <property type="entry name" value="UVR_dom_sf"/>
</dbReference>
<dbReference type="PROSITE" id="PS50151">
    <property type="entry name" value="UVR"/>
    <property type="match status" value="1"/>
</dbReference>
<dbReference type="SUPFAM" id="SSF52540">
    <property type="entry name" value="P-loop containing nucleoside triphosphate hydrolases"/>
    <property type="match status" value="2"/>
</dbReference>
<dbReference type="SMART" id="SM00487">
    <property type="entry name" value="DEXDc"/>
    <property type="match status" value="1"/>
</dbReference>
<gene>
    <name evidence="13 18" type="primary">uvrB</name>
    <name evidence="18" type="ORF">A1OE_1426</name>
</gene>
<evidence type="ECO:0000256" key="14">
    <source>
        <dbReference type="RuleBase" id="RU003587"/>
    </source>
</evidence>
<evidence type="ECO:0000256" key="10">
    <source>
        <dbReference type="ARBA" id="ARBA00023236"/>
    </source>
</evidence>
<dbReference type="Pfam" id="PF17757">
    <property type="entry name" value="UvrB_inter"/>
    <property type="match status" value="1"/>
</dbReference>
<accession>K7YIZ1</accession>
<dbReference type="Gene3D" id="3.40.50.300">
    <property type="entry name" value="P-loop containing nucleotide triphosphate hydrolases"/>
    <property type="match status" value="3"/>
</dbReference>
<dbReference type="HOGENOM" id="CLU_009621_2_1_5"/>
<dbReference type="eggNOG" id="COG0556">
    <property type="taxonomic scope" value="Bacteria"/>
</dbReference>
<dbReference type="STRING" id="1193729.A1OE_1426"/>
<evidence type="ECO:0000256" key="4">
    <source>
        <dbReference type="ARBA" id="ARBA00022741"/>
    </source>
</evidence>
<dbReference type="SMART" id="SM00490">
    <property type="entry name" value="HELICc"/>
    <property type="match status" value="1"/>
</dbReference>
<dbReference type="EMBL" id="CP003539">
    <property type="protein sequence ID" value="AFX99595.1"/>
    <property type="molecule type" value="Genomic_DNA"/>
</dbReference>
<dbReference type="KEGG" id="thal:A1OE_1426"/>
<evidence type="ECO:0000256" key="9">
    <source>
        <dbReference type="ARBA" id="ARBA00023204"/>
    </source>
</evidence>
<reference evidence="18 19" key="1">
    <citation type="journal article" date="2012" name="Proc. Natl. Acad. Sci. U.S.A.">
        <title>Genome streamlining and chemical defense in a coral reef symbiosis.</title>
        <authorList>
            <person name="Kwan J.C."/>
            <person name="Donia M.S."/>
            <person name="Han A.W."/>
            <person name="Hirose E."/>
            <person name="Haygood M.G."/>
            <person name="Schmidt E.W."/>
        </authorList>
    </citation>
    <scope>NUCLEOTIDE SEQUENCE [LARGE SCALE GENOMIC DNA]</scope>
    <source>
        <strain evidence="18 19">L2</strain>
    </source>
</reference>
<dbReference type="GO" id="GO:0006289">
    <property type="term" value="P:nucleotide-excision repair"/>
    <property type="evidence" value="ECO:0007669"/>
    <property type="project" value="UniProtKB-UniRule"/>
</dbReference>
<dbReference type="Pfam" id="PF12344">
    <property type="entry name" value="UvrB"/>
    <property type="match status" value="1"/>
</dbReference>
<dbReference type="GO" id="GO:0005737">
    <property type="term" value="C:cytoplasm"/>
    <property type="evidence" value="ECO:0007669"/>
    <property type="project" value="UniProtKB-SubCell"/>
</dbReference>
<dbReference type="AlphaFoldDB" id="K7YIZ1"/>
<evidence type="ECO:0000256" key="8">
    <source>
        <dbReference type="ARBA" id="ARBA00022881"/>
    </source>
</evidence>
<dbReference type="GO" id="GO:0003677">
    <property type="term" value="F:DNA binding"/>
    <property type="evidence" value="ECO:0007669"/>
    <property type="project" value="UniProtKB-UniRule"/>
</dbReference>
<organism evidence="18 19">
    <name type="scientific">Candidatus Endolissoclinum faulkneri L2</name>
    <dbReference type="NCBI Taxonomy" id="1193729"/>
    <lineage>
        <taxon>Bacteria</taxon>
        <taxon>Pseudomonadati</taxon>
        <taxon>Pseudomonadota</taxon>
        <taxon>Alphaproteobacteria</taxon>
        <taxon>Rhodospirillales</taxon>
        <taxon>Rhodospirillaceae</taxon>
        <taxon>Candidatus Endolissoclinum</taxon>
    </lineage>
</organism>
<dbReference type="PROSITE" id="PS51192">
    <property type="entry name" value="HELICASE_ATP_BIND_1"/>
    <property type="match status" value="1"/>
</dbReference>
<comment type="subunit">
    <text evidence="11 13 14">Forms a heterotetramer with UvrA during the search for lesions. Interacts with UvrC in an incision complex.</text>
</comment>
<feature type="domain" description="Helicase ATP-binding" evidence="16">
    <location>
        <begin position="46"/>
        <end position="181"/>
    </location>
</feature>
<dbReference type="Pfam" id="PF00271">
    <property type="entry name" value="Helicase_C"/>
    <property type="match status" value="1"/>
</dbReference>
<dbReference type="InterPro" id="IPR001943">
    <property type="entry name" value="UVR_dom"/>
</dbReference>
<evidence type="ECO:0000256" key="6">
    <source>
        <dbReference type="ARBA" id="ARBA00022769"/>
    </source>
</evidence>
<dbReference type="GO" id="GO:0005524">
    <property type="term" value="F:ATP binding"/>
    <property type="evidence" value="ECO:0007669"/>
    <property type="project" value="UniProtKB-UniRule"/>
</dbReference>
<keyword evidence="10 13" id="KW-0742">SOS response</keyword>
<dbReference type="Gene3D" id="4.10.860.10">
    <property type="entry name" value="UVR domain"/>
    <property type="match status" value="1"/>
</dbReference>
<comment type="function">
    <text evidence="13">The UvrABC repair system catalyzes the recognition and processing of DNA lesions. A damage recognition complex composed of 2 UvrA and 2 UvrB subunits scans DNA for abnormalities. Upon binding of the UvrA(2)B(2) complex to a putative damaged site, the DNA wraps around one UvrB monomer. DNA wrap is dependent on ATP binding by UvrB and probably causes local melting of the DNA helix, facilitating insertion of UvrB beta-hairpin between the DNA strands. Then UvrB probes one DNA strand for the presence of a lesion. If a lesion is found the UvrA subunits dissociate and the UvrB-DNA preincision complex is formed. This complex is subsequently bound by UvrC and the second UvrB is released. If no lesion is found, the DNA wraps around the other UvrB subunit that will check the other stand for damage.</text>
</comment>
<dbReference type="Proteomes" id="UP000010077">
    <property type="component" value="Chromosome"/>
</dbReference>
<dbReference type="HAMAP" id="MF_00204">
    <property type="entry name" value="UvrB"/>
    <property type="match status" value="1"/>
</dbReference>
<comment type="subcellular location">
    <subcellularLocation>
        <location evidence="1 13 14">Cytoplasm</location>
    </subcellularLocation>
</comment>
<feature type="short sequence motif" description="Beta-hairpin" evidence="13">
    <location>
        <begin position="112"/>
        <end position="135"/>
    </location>
</feature>
<dbReference type="InterPro" id="IPR014001">
    <property type="entry name" value="Helicase_ATP-bd"/>
</dbReference>
<dbReference type="CDD" id="cd17916">
    <property type="entry name" value="DEXHc_UvrB"/>
    <property type="match status" value="1"/>
</dbReference>
<evidence type="ECO:0000256" key="5">
    <source>
        <dbReference type="ARBA" id="ARBA00022763"/>
    </source>
</evidence>
<evidence type="ECO:0000256" key="12">
    <source>
        <dbReference type="ARBA" id="ARBA00029504"/>
    </source>
</evidence>
<dbReference type="InterPro" id="IPR041471">
    <property type="entry name" value="UvrB_inter"/>
</dbReference>
<evidence type="ECO:0000256" key="1">
    <source>
        <dbReference type="ARBA" id="ARBA00004496"/>
    </source>
</evidence>
<dbReference type="GO" id="GO:0009432">
    <property type="term" value="P:SOS response"/>
    <property type="evidence" value="ECO:0007669"/>
    <property type="project" value="UniProtKB-UniRule"/>
</dbReference>
<evidence type="ECO:0000256" key="7">
    <source>
        <dbReference type="ARBA" id="ARBA00022840"/>
    </source>
</evidence>
<keyword evidence="9 13" id="KW-0234">DNA repair</keyword>
<name>K7YIZ1_9PROT</name>
<dbReference type="Pfam" id="PF04851">
    <property type="entry name" value="ResIII"/>
    <property type="match status" value="1"/>
</dbReference>
<dbReference type="NCBIfam" id="NF003673">
    <property type="entry name" value="PRK05298.1"/>
    <property type="match status" value="1"/>
</dbReference>
<evidence type="ECO:0000313" key="19">
    <source>
        <dbReference type="Proteomes" id="UP000010077"/>
    </source>
</evidence>
<evidence type="ECO:0000259" key="17">
    <source>
        <dbReference type="PROSITE" id="PS51194"/>
    </source>
</evidence>
<dbReference type="GO" id="GO:0009380">
    <property type="term" value="C:excinuclease repair complex"/>
    <property type="evidence" value="ECO:0007669"/>
    <property type="project" value="InterPro"/>
</dbReference>
<sequence length="686" mass="78120">MSFTNTVFSTKINENISDQDENLLFNLVSDYSPAGDQKQAIKELVYGIRNKKMDQVLLGVTGSGKTFTIAHVIKAIGRSTIVIAPNKTLAAQLYGEMKNFFPNNAVEYFISYYDYYQPEAYIPRTDTFIEKESSVNEIIDRMRHATTRALLERKDVIIVSSVSCIYGIGAIETYANMVIKLKVGEPIDYTAIVRKLIDLQYKRKRSQLKRGVFRVIGDSLEIQPVHLEDRAWRLSFFEDKLESIQEFDSTTGEIISALNSIQIFANSHYVTQKSRLQQAVRLIKEELKVRLDELNKAGKILEAQRLEQRTIFDIEMIETTGSCSGIENYSRYLSGRNPGDPPPTLFEYLPKNSLLIVDESHVTVPQISSMFKGDYARKYTLSECGFRLPSCMDNRPLRFEEWDGIRPQTIFVSATPGLWEMNQTGGLFTEQLVRPTGLIDPICEIRPAKSQVDDCIAECQDVASKKHRVLITVLTKKMAEALTEYMKEIGIKVQYIHSDIDALERIDIINNLRRGIFDVLVGINLLREGLDIPECALVCVLDADKEGYLRSKTALVQTIGRAARNVEGRVLLYADKMTTSLKYALSETSRRRCRQKEYNAKHGITPESIKKNIDNILDSIYERGDRVLVESNNNDEIFLDKPVQQIIQDMKICMQKAVDDLAFEKAARIRDKINRLQSIKALTDTN</sequence>
<proteinExistence type="inferred from homology"/>
<keyword evidence="6 13" id="KW-0228">DNA excision</keyword>
<dbReference type="PROSITE" id="PS51194">
    <property type="entry name" value="HELICASE_CTER"/>
    <property type="match status" value="1"/>
</dbReference>
<dbReference type="SUPFAM" id="SSF46600">
    <property type="entry name" value="C-terminal UvrC-binding domain of UvrB"/>
    <property type="match status" value="1"/>
</dbReference>
<keyword evidence="8 13" id="KW-0267">Excision nuclease</keyword>
<comment type="domain">
    <text evidence="13">The beta-hairpin motif is involved in DNA binding.</text>
</comment>
<keyword evidence="19" id="KW-1185">Reference proteome</keyword>
<dbReference type="GO" id="GO:0016887">
    <property type="term" value="F:ATP hydrolysis activity"/>
    <property type="evidence" value="ECO:0007669"/>
    <property type="project" value="InterPro"/>
</dbReference>
<feature type="domain" description="Helicase C-terminal" evidence="17">
    <location>
        <begin position="451"/>
        <end position="617"/>
    </location>
</feature>
<dbReference type="CDD" id="cd18790">
    <property type="entry name" value="SF2_C_UvrB"/>
    <property type="match status" value="1"/>
</dbReference>
<dbReference type="NCBIfam" id="TIGR00631">
    <property type="entry name" value="uvrb"/>
    <property type="match status" value="1"/>
</dbReference>
<dbReference type="InterPro" id="IPR027417">
    <property type="entry name" value="P-loop_NTPase"/>
</dbReference>
<evidence type="ECO:0000259" key="15">
    <source>
        <dbReference type="PROSITE" id="PS50151"/>
    </source>
</evidence>
<dbReference type="PANTHER" id="PTHR24029:SF0">
    <property type="entry name" value="UVRABC SYSTEM PROTEIN B"/>
    <property type="match status" value="1"/>
</dbReference>
<evidence type="ECO:0000256" key="11">
    <source>
        <dbReference type="ARBA" id="ARBA00026033"/>
    </source>
</evidence>
<evidence type="ECO:0000256" key="3">
    <source>
        <dbReference type="ARBA" id="ARBA00022490"/>
    </source>
</evidence>
<evidence type="ECO:0000259" key="16">
    <source>
        <dbReference type="PROSITE" id="PS51192"/>
    </source>
</evidence>
<dbReference type="GO" id="GO:0009381">
    <property type="term" value="F:excinuclease ABC activity"/>
    <property type="evidence" value="ECO:0007669"/>
    <property type="project" value="UniProtKB-UniRule"/>
</dbReference>
<evidence type="ECO:0000313" key="18">
    <source>
        <dbReference type="EMBL" id="AFX99595.1"/>
    </source>
</evidence>
<dbReference type="PATRIC" id="fig|1193729.4.peg.737"/>
<comment type="similarity">
    <text evidence="2 13 14">Belongs to the UvrB family.</text>
</comment>
<keyword evidence="4 13" id="KW-0547">Nucleotide-binding</keyword>
<feature type="domain" description="UVR" evidence="15">
    <location>
        <begin position="644"/>
        <end position="679"/>
    </location>
</feature>
<dbReference type="PANTHER" id="PTHR24029">
    <property type="entry name" value="UVRABC SYSTEM PROTEIN B"/>
    <property type="match status" value="1"/>
</dbReference>
<dbReference type="InterPro" id="IPR024759">
    <property type="entry name" value="UvrB_YAD/RRR_dom"/>
</dbReference>
<dbReference type="InterPro" id="IPR004807">
    <property type="entry name" value="UvrB"/>
</dbReference>
<evidence type="ECO:0000256" key="13">
    <source>
        <dbReference type="HAMAP-Rule" id="MF_00204"/>
    </source>
</evidence>
<dbReference type="Pfam" id="PF02151">
    <property type="entry name" value="UVR"/>
    <property type="match status" value="1"/>
</dbReference>
<dbReference type="InterPro" id="IPR006935">
    <property type="entry name" value="Helicase/UvrB_N"/>
</dbReference>
<keyword evidence="7 13" id="KW-0067">ATP-binding</keyword>
<dbReference type="InterPro" id="IPR001650">
    <property type="entry name" value="Helicase_C-like"/>
</dbReference>
<protein>
    <recommendedName>
        <fullName evidence="12 13">UvrABC system protein B</fullName>
        <shortName evidence="13">Protein UvrB</shortName>
    </recommendedName>
    <alternativeName>
        <fullName evidence="13">Excinuclease ABC subunit B</fullName>
    </alternativeName>
</protein>
<feature type="binding site" evidence="13">
    <location>
        <begin position="59"/>
        <end position="66"/>
    </location>
    <ligand>
        <name>ATP</name>
        <dbReference type="ChEBI" id="CHEBI:30616"/>
    </ligand>
</feature>
<evidence type="ECO:0000256" key="2">
    <source>
        <dbReference type="ARBA" id="ARBA00008533"/>
    </source>
</evidence>
<keyword evidence="5 13" id="KW-0227">DNA damage</keyword>
<keyword evidence="3 13" id="KW-0963">Cytoplasm</keyword>